<evidence type="ECO:0000313" key="2">
    <source>
        <dbReference type="EMBL" id="MCU5780876.1"/>
    </source>
</evidence>
<dbReference type="PROSITE" id="PS51340">
    <property type="entry name" value="MOSC"/>
    <property type="match status" value="1"/>
</dbReference>
<feature type="domain" description="MOSC" evidence="1">
    <location>
        <begin position="1"/>
        <end position="146"/>
    </location>
</feature>
<dbReference type="InterPro" id="IPR005302">
    <property type="entry name" value="MoCF_Sase_C"/>
</dbReference>
<keyword evidence="3" id="KW-1185">Reference proteome</keyword>
<comment type="caution">
    <text evidence="2">The sequence shown here is derived from an EMBL/GenBank/DDBJ whole genome shotgun (WGS) entry which is preliminary data.</text>
</comment>
<dbReference type="RefSeq" id="WP_262459121.1">
    <property type="nucleotide sequence ID" value="NZ_ARXS01000001.1"/>
</dbReference>
<evidence type="ECO:0000259" key="1">
    <source>
        <dbReference type="PROSITE" id="PS51340"/>
    </source>
</evidence>
<dbReference type="Pfam" id="PF03473">
    <property type="entry name" value="MOSC"/>
    <property type="match status" value="1"/>
</dbReference>
<sequence length="147" mass="16372">MTSMGTVSELWRYPVKSMLGERCEALRMEERGVEGDRLFAVRDTKGKFGSGKSTRRFRPNLVIDVPGTGLVEQAWLGKRLYVGKEVELEVYATTERCGMVAFAQSELPEEPGILRHISQQSGLKFGVYARVVVPGIVHFHDSVALKG</sequence>
<protein>
    <submittedName>
        <fullName evidence="2">Fe-S protein</fullName>
    </submittedName>
</protein>
<proteinExistence type="predicted"/>
<dbReference type="EMBL" id="ARXS01000001">
    <property type="protein sequence ID" value="MCU5780876.1"/>
    <property type="molecule type" value="Genomic_DNA"/>
</dbReference>
<organism evidence="2 3">
    <name type="scientific">Alloalcanivorax balearicus MACL04</name>
    <dbReference type="NCBI Taxonomy" id="1177182"/>
    <lineage>
        <taxon>Bacteria</taxon>
        <taxon>Pseudomonadati</taxon>
        <taxon>Pseudomonadota</taxon>
        <taxon>Gammaproteobacteria</taxon>
        <taxon>Oceanospirillales</taxon>
        <taxon>Alcanivoracaceae</taxon>
        <taxon>Alloalcanivorax</taxon>
    </lineage>
</organism>
<gene>
    <name evidence="2" type="ORF">MA04_00176</name>
</gene>
<dbReference type="InterPro" id="IPR011037">
    <property type="entry name" value="Pyrv_Knase-like_insert_dom_sf"/>
</dbReference>
<dbReference type="Proteomes" id="UP001064106">
    <property type="component" value="Unassembled WGS sequence"/>
</dbReference>
<evidence type="ECO:0000313" key="3">
    <source>
        <dbReference type="Proteomes" id="UP001064106"/>
    </source>
</evidence>
<name>A0ABT2QTM7_9GAMM</name>
<dbReference type="SUPFAM" id="SSF50800">
    <property type="entry name" value="PK beta-barrel domain-like"/>
    <property type="match status" value="1"/>
</dbReference>
<reference evidence="2" key="1">
    <citation type="submission" date="2012-09" db="EMBL/GenBank/DDBJ databases">
        <title>Genome Sequence of alkane-degrading Bacterium Alcanivorax balearicus MACL04.</title>
        <authorList>
            <person name="Lai Q."/>
            <person name="Shao Z."/>
        </authorList>
    </citation>
    <scope>NUCLEOTIDE SEQUENCE</scope>
    <source>
        <strain evidence="2">MACL04</strain>
    </source>
</reference>
<accession>A0ABT2QTM7</accession>
<dbReference type="Gene3D" id="2.40.33.20">
    <property type="entry name" value="PK beta-barrel domain-like"/>
    <property type="match status" value="1"/>
</dbReference>